<feature type="compositionally biased region" description="Low complexity" evidence="1">
    <location>
        <begin position="448"/>
        <end position="458"/>
    </location>
</feature>
<dbReference type="PANTHER" id="PTHR14726:SF1">
    <property type="entry name" value="JHY PROTEIN HOMOLOG"/>
    <property type="match status" value="1"/>
</dbReference>
<dbReference type="Pfam" id="PF15261">
    <property type="entry name" value="JHY"/>
    <property type="match status" value="1"/>
</dbReference>
<evidence type="ECO:0000313" key="2">
    <source>
        <dbReference type="EMBL" id="CAH1796106.1"/>
    </source>
</evidence>
<dbReference type="InterPro" id="IPR027968">
    <property type="entry name" value="JHY"/>
</dbReference>
<dbReference type="GO" id="GO:0035082">
    <property type="term" value="P:axoneme assembly"/>
    <property type="evidence" value="ECO:0007669"/>
    <property type="project" value="TreeGrafter"/>
</dbReference>
<organism evidence="2 3">
    <name type="scientific">Owenia fusiformis</name>
    <name type="common">Polychaete worm</name>
    <dbReference type="NCBI Taxonomy" id="6347"/>
    <lineage>
        <taxon>Eukaryota</taxon>
        <taxon>Metazoa</taxon>
        <taxon>Spiralia</taxon>
        <taxon>Lophotrochozoa</taxon>
        <taxon>Annelida</taxon>
        <taxon>Polychaeta</taxon>
        <taxon>Sedentaria</taxon>
        <taxon>Canalipalpata</taxon>
        <taxon>Sabellida</taxon>
        <taxon>Oweniida</taxon>
        <taxon>Oweniidae</taxon>
        <taxon>Owenia</taxon>
    </lineage>
</organism>
<keyword evidence="3" id="KW-1185">Reference proteome</keyword>
<feature type="compositionally biased region" description="Polar residues" evidence="1">
    <location>
        <begin position="487"/>
        <end position="498"/>
    </location>
</feature>
<proteinExistence type="predicted"/>
<sequence length="859" mass="100255">NERRRRSHSPRNESQKRSPSPRNERRRISPVPRSKYNDARQTTPKYRQSSPQQYEQSNRRNYEEYDDSDNEDYNEIDYIRDSDYDRGNYTHTHKDDHYERDYPEEHRQRSRRYSADSLEEDVHEHSQHIEDSHHVEDKHGYNTHEPSPTYKKQHYNSQRHGEQYDSDKENSRNENDNDQNEVYQEEPIEQNDDIDQEEKWRRASASMQSKVQERGKKQRLAKTVKPEKHSKDYIKENRSTYGKKPPSGGSYSRQLQKKKRENEIMEKHSHRKQGMPSAASSMKSAYSDGYISRRISVDEPIKEAFEKPTSAEDTWKNRSQKLSAHKQKKMQGYSGAMKRYPSDGSINKPPHRVKPIEHHSPLQSQSDPVYSQGHEAAFQQPSTHHMYTEDGQKVSVDINLRLSSPIAGKSLGPIPISHRAAPGPSAYQGNPRQQPPMQYDPQGYQHAPDPQEYHPQQEYPDEQYYDQPPQQFHATRPAQQVPRDQRQPAQAYNQSHSAPQYEYQEPYEQPYIQQGQPYQQQGGTYQQGQPHQQQGQPHQQQGQLYHQQQGHLYHQQEQPYIQPTQAPYVAARQSNSYARDQEVYQSKDYVFDDESYPSPREFIQTASVVSPVQQKPYEEPPRLAAHTHPKTKPKMNPYNALPPIDQNQYQGEIDTPQADNGGGYAAQFKQKKDKVPDNYKAYTYKDYQRMKKEVTKPLGGLGPDTDSETLIEKKEKIQKQRQYAKKAHERNMMMRVNQNPMKPRAEDKTETIDEKSLRRKMAMEYARNVPRPQVRPQPNQFNSYEVAAAMDSPKPGAGSDSPVLRAGTYSQNTHGSPRALQRINNPQAEMIDLENLKQRHEREKQNIATIRQNLNGVTS</sequence>
<dbReference type="OrthoDB" id="10057281at2759"/>
<dbReference type="AlphaFoldDB" id="A0A8J1TXT1"/>
<feature type="compositionally biased region" description="Acidic residues" evidence="1">
    <location>
        <begin position="176"/>
        <end position="196"/>
    </location>
</feature>
<evidence type="ECO:0000256" key="1">
    <source>
        <dbReference type="SAM" id="MobiDB-lite"/>
    </source>
</evidence>
<feature type="region of interest" description="Disordered" evidence="1">
    <location>
        <begin position="405"/>
        <end position="558"/>
    </location>
</feature>
<feature type="region of interest" description="Disordered" evidence="1">
    <location>
        <begin position="622"/>
        <end position="672"/>
    </location>
</feature>
<dbReference type="Proteomes" id="UP000749559">
    <property type="component" value="Unassembled WGS sequence"/>
</dbReference>
<evidence type="ECO:0000313" key="3">
    <source>
        <dbReference type="Proteomes" id="UP000749559"/>
    </source>
</evidence>
<feature type="region of interest" description="Disordered" evidence="1">
    <location>
        <begin position="305"/>
        <end position="391"/>
    </location>
</feature>
<feature type="compositionally biased region" description="Basic and acidic residues" evidence="1">
    <location>
        <begin position="224"/>
        <end position="238"/>
    </location>
</feature>
<reference evidence="2" key="1">
    <citation type="submission" date="2022-03" db="EMBL/GenBank/DDBJ databases">
        <authorList>
            <person name="Martin C."/>
        </authorList>
    </citation>
    <scope>NUCLEOTIDE SEQUENCE</scope>
</reference>
<feature type="region of interest" description="Disordered" evidence="1">
    <location>
        <begin position="1"/>
        <end position="285"/>
    </location>
</feature>
<feature type="compositionally biased region" description="Acidic residues" evidence="1">
    <location>
        <begin position="64"/>
        <end position="75"/>
    </location>
</feature>
<feature type="compositionally biased region" description="Basic and acidic residues" evidence="1">
    <location>
        <begin position="305"/>
        <end position="316"/>
    </location>
</feature>
<gene>
    <name evidence="2" type="ORF">OFUS_LOCUS20554</name>
</gene>
<feature type="non-terminal residue" evidence="2">
    <location>
        <position position="859"/>
    </location>
</feature>
<name>A0A8J1TXT1_OWEFU</name>
<accession>A0A8J1TXT1</accession>
<feature type="compositionally biased region" description="Basic and acidic residues" evidence="1">
    <location>
        <begin position="159"/>
        <end position="175"/>
    </location>
</feature>
<feature type="region of interest" description="Disordered" evidence="1">
    <location>
        <begin position="790"/>
        <end position="824"/>
    </location>
</feature>
<feature type="compositionally biased region" description="Low complexity" evidence="1">
    <location>
        <begin position="499"/>
        <end position="558"/>
    </location>
</feature>
<feature type="compositionally biased region" description="Basic and acidic residues" evidence="1">
    <location>
        <begin position="120"/>
        <end position="142"/>
    </location>
</feature>
<feature type="compositionally biased region" description="Polar residues" evidence="1">
    <location>
        <begin position="39"/>
        <end position="56"/>
    </location>
</feature>
<comment type="caution">
    <text evidence="2">The sequence shown here is derived from an EMBL/GenBank/DDBJ whole genome shotgun (WGS) entry which is preliminary data.</text>
</comment>
<feature type="compositionally biased region" description="Polar residues" evidence="1">
    <location>
        <begin position="427"/>
        <end position="436"/>
    </location>
</feature>
<dbReference type="EMBL" id="CAIIXF020000010">
    <property type="protein sequence ID" value="CAH1796106.1"/>
    <property type="molecule type" value="Genomic_DNA"/>
</dbReference>
<feature type="compositionally biased region" description="Basic and acidic residues" evidence="1">
    <location>
        <begin position="77"/>
        <end position="107"/>
    </location>
</feature>
<protein>
    <submittedName>
        <fullName evidence="2">Uncharacterized protein</fullName>
    </submittedName>
</protein>
<dbReference type="PANTHER" id="PTHR14726">
    <property type="entry name" value="JHY PROTEIN HOMOLOG"/>
    <property type="match status" value="1"/>
</dbReference>
<feature type="compositionally biased region" description="Basic and acidic residues" evidence="1">
    <location>
        <begin position="10"/>
        <end position="27"/>
    </location>
</feature>